<evidence type="ECO:0000256" key="1">
    <source>
        <dbReference type="SAM" id="MobiDB-lite"/>
    </source>
</evidence>
<keyword evidence="2" id="KW-0732">Signal</keyword>
<comment type="caution">
    <text evidence="3">The sequence shown here is derived from an EMBL/GenBank/DDBJ whole genome shotgun (WGS) entry which is preliminary data.</text>
</comment>
<name>A0ABT9S587_9BURK</name>
<organism evidence="3 4">
    <name type="scientific">Variovorax ginsengisoli</name>
    <dbReference type="NCBI Taxonomy" id="363844"/>
    <lineage>
        <taxon>Bacteria</taxon>
        <taxon>Pseudomonadati</taxon>
        <taxon>Pseudomonadota</taxon>
        <taxon>Betaproteobacteria</taxon>
        <taxon>Burkholderiales</taxon>
        <taxon>Comamonadaceae</taxon>
        <taxon>Variovorax</taxon>
    </lineage>
</organism>
<evidence type="ECO:0000313" key="3">
    <source>
        <dbReference type="EMBL" id="MDP9899516.1"/>
    </source>
</evidence>
<gene>
    <name evidence="3" type="ORF">J2W36_001767</name>
</gene>
<evidence type="ECO:0000313" key="4">
    <source>
        <dbReference type="Proteomes" id="UP001226867"/>
    </source>
</evidence>
<accession>A0ABT9S587</accession>
<keyword evidence="4" id="KW-1185">Reference proteome</keyword>
<sequence>MNQINNLIFTLALLITSTAFALGQPAKNYIYLPNREANGPNVRAEKALFDSRFSGAQIVYAWRSLEPVKDQYDFSAIKQDFGYLSSINKKLWIQLQEKSFQTNRKNVPNDLLLDPIYKGGVLKQSMLSASERDPKKPETDDEYRWSAKMWEKPVRDRFQKLIAASGKELDGQIEGMNFSESPIEIGIEQPDGTTVSPKGF</sequence>
<dbReference type="EMBL" id="JAUSRO010000005">
    <property type="protein sequence ID" value="MDP9899516.1"/>
    <property type="molecule type" value="Genomic_DNA"/>
</dbReference>
<feature type="chain" id="PRO_5045999038" evidence="2">
    <location>
        <begin position="22"/>
        <end position="200"/>
    </location>
</feature>
<protein>
    <submittedName>
        <fullName evidence="3">Uncharacterized protein</fullName>
    </submittedName>
</protein>
<dbReference type="RefSeq" id="WP_307689337.1">
    <property type="nucleotide sequence ID" value="NZ_JAUSRO010000005.1"/>
</dbReference>
<proteinExistence type="predicted"/>
<feature type="region of interest" description="Disordered" evidence="1">
    <location>
        <begin position="180"/>
        <end position="200"/>
    </location>
</feature>
<reference evidence="3 4" key="1">
    <citation type="submission" date="2023-07" db="EMBL/GenBank/DDBJ databases">
        <title>Sorghum-associated microbial communities from plants grown in Nebraska, USA.</title>
        <authorList>
            <person name="Schachtman D."/>
        </authorList>
    </citation>
    <scope>NUCLEOTIDE SEQUENCE [LARGE SCALE GENOMIC DNA]</scope>
    <source>
        <strain evidence="3 4">DS1607</strain>
    </source>
</reference>
<feature type="signal peptide" evidence="2">
    <location>
        <begin position="1"/>
        <end position="21"/>
    </location>
</feature>
<dbReference type="Proteomes" id="UP001226867">
    <property type="component" value="Unassembled WGS sequence"/>
</dbReference>
<feature type="compositionally biased region" description="Polar residues" evidence="1">
    <location>
        <begin position="191"/>
        <end position="200"/>
    </location>
</feature>
<evidence type="ECO:0000256" key="2">
    <source>
        <dbReference type="SAM" id="SignalP"/>
    </source>
</evidence>